<keyword evidence="6" id="KW-1185">Reference proteome</keyword>
<dbReference type="SUPFAM" id="SSF50814">
    <property type="entry name" value="Lipocalins"/>
    <property type="match status" value="1"/>
</dbReference>
<protein>
    <recommendedName>
        <fullName evidence="4">Lipocalin/cytosolic fatty-acid binding domain-containing protein</fullName>
    </recommendedName>
</protein>
<feature type="signal peptide" evidence="3">
    <location>
        <begin position="1"/>
        <end position="20"/>
    </location>
</feature>
<dbReference type="PRINTS" id="PR01254">
    <property type="entry name" value="PGNDSYNTHASE"/>
</dbReference>
<sequence length="193" mass="21495">MEGRILASLLGFCVVLAACAQDTEHKERKQPDFDLIKFSGLWYEIALASELGHQVTMDKSKKVGAVLVQLEEKTLALTSVFDDMKHCVKETDQASQGAVPGTYMVSRDSVSKEVRVLFTDYETYAVMSVTLHKGDKTQKVMKLYSRSLNNNEEAIKKFKEVAMANGFSQEDVCLLDPDRTCVNLLSSGAEQRS</sequence>
<keyword evidence="3" id="KW-0732">Signal</keyword>
<evidence type="ECO:0000256" key="1">
    <source>
        <dbReference type="ARBA" id="ARBA00006889"/>
    </source>
</evidence>
<name>G3UD48_LOXAF</name>
<dbReference type="PROSITE" id="PS00213">
    <property type="entry name" value="LIPOCALIN"/>
    <property type="match status" value="1"/>
</dbReference>
<dbReference type="Gene3D" id="2.40.128.20">
    <property type="match status" value="1"/>
</dbReference>
<reference evidence="5" key="2">
    <citation type="submission" date="2025-08" db="UniProtKB">
        <authorList>
            <consortium name="Ensembl"/>
        </authorList>
    </citation>
    <scope>IDENTIFICATION</scope>
    <source>
        <strain evidence="5">Isolate ISIS603380</strain>
    </source>
</reference>
<reference evidence="5" key="3">
    <citation type="submission" date="2025-09" db="UniProtKB">
        <authorList>
            <consortium name="Ensembl"/>
        </authorList>
    </citation>
    <scope>IDENTIFICATION</scope>
    <source>
        <strain evidence="5">Isolate ISIS603380</strain>
    </source>
</reference>
<evidence type="ECO:0000313" key="5">
    <source>
        <dbReference type="Ensembl" id="ENSLAFP00000025756.1"/>
    </source>
</evidence>
<evidence type="ECO:0000256" key="3">
    <source>
        <dbReference type="SAM" id="SignalP"/>
    </source>
</evidence>
<dbReference type="InterPro" id="IPR022272">
    <property type="entry name" value="Lipocalin_CS"/>
</dbReference>
<evidence type="ECO:0000313" key="6">
    <source>
        <dbReference type="Proteomes" id="UP000007646"/>
    </source>
</evidence>
<dbReference type="PANTHER" id="PTHR11430:SF71">
    <property type="entry name" value="EPIDIDYMAL-SPECIFIC LIPOCALIN-5"/>
    <property type="match status" value="1"/>
</dbReference>
<accession>G3UD48</accession>
<dbReference type="PANTHER" id="PTHR11430">
    <property type="entry name" value="LIPOCALIN"/>
    <property type="match status" value="1"/>
</dbReference>
<dbReference type="InterPro" id="IPR000566">
    <property type="entry name" value="Lipocln_cytosolic_FA-bd_dom"/>
</dbReference>
<dbReference type="AlphaFoldDB" id="G3UD48"/>
<dbReference type="STRING" id="9785.ENSLAFP00000025756"/>
<reference evidence="5 6" key="1">
    <citation type="submission" date="2009-06" db="EMBL/GenBank/DDBJ databases">
        <title>The Genome Sequence of Loxodonta africana (African elephant).</title>
        <authorList>
            <person name="Di Palma F."/>
            <person name="Heiman D."/>
            <person name="Young S."/>
            <person name="Johnson J."/>
            <person name="Lander E.S."/>
            <person name="Lindblad-Toh K."/>
        </authorList>
    </citation>
    <scope>NUCLEOTIDE SEQUENCE [LARGE SCALE GENOMIC DNA]</scope>
    <source>
        <strain evidence="5 6">Isolate ISIS603380</strain>
    </source>
</reference>
<proteinExistence type="inferred from homology"/>
<dbReference type="InterPro" id="IPR012674">
    <property type="entry name" value="Calycin"/>
</dbReference>
<dbReference type="PROSITE" id="PS51257">
    <property type="entry name" value="PROKAR_LIPOPROTEIN"/>
    <property type="match status" value="1"/>
</dbReference>
<organism evidence="5 6">
    <name type="scientific">Loxodonta africana</name>
    <name type="common">African elephant</name>
    <dbReference type="NCBI Taxonomy" id="9785"/>
    <lineage>
        <taxon>Eukaryota</taxon>
        <taxon>Metazoa</taxon>
        <taxon>Chordata</taxon>
        <taxon>Craniata</taxon>
        <taxon>Vertebrata</taxon>
        <taxon>Euteleostomi</taxon>
        <taxon>Mammalia</taxon>
        <taxon>Eutheria</taxon>
        <taxon>Afrotheria</taxon>
        <taxon>Proboscidea</taxon>
        <taxon>Elephantidae</taxon>
        <taxon>Loxodonta</taxon>
    </lineage>
</organism>
<dbReference type="PRINTS" id="PR00179">
    <property type="entry name" value="LIPOCALIN"/>
</dbReference>
<evidence type="ECO:0000256" key="2">
    <source>
        <dbReference type="RuleBase" id="RU003695"/>
    </source>
</evidence>
<dbReference type="Proteomes" id="UP000007646">
    <property type="component" value="Unassembled WGS sequence"/>
</dbReference>
<dbReference type="OMA" id="HALYEED"/>
<dbReference type="GO" id="GO:0036094">
    <property type="term" value="F:small molecule binding"/>
    <property type="evidence" value="ECO:0007669"/>
    <property type="project" value="InterPro"/>
</dbReference>
<dbReference type="InParanoid" id="G3UD48"/>
<dbReference type="Pfam" id="PF00061">
    <property type="entry name" value="Lipocalin"/>
    <property type="match status" value="1"/>
</dbReference>
<dbReference type="InterPro" id="IPR002345">
    <property type="entry name" value="Lipocalin"/>
</dbReference>
<dbReference type="GeneTree" id="ENSGT01050000244868"/>
<evidence type="ECO:0000259" key="4">
    <source>
        <dbReference type="Pfam" id="PF00061"/>
    </source>
</evidence>
<dbReference type="eggNOG" id="ENOG502TDU8">
    <property type="taxonomic scope" value="Eukaryota"/>
</dbReference>
<feature type="domain" description="Lipocalin/cytosolic fatty-acid binding" evidence="4">
    <location>
        <begin position="39"/>
        <end position="171"/>
    </location>
</feature>
<comment type="similarity">
    <text evidence="1 2">Belongs to the calycin superfamily. Lipocalin family.</text>
</comment>
<dbReference type="Ensembl" id="ENSLAFT00000026574.1">
    <property type="protein sequence ID" value="ENSLAFP00000025756.1"/>
    <property type="gene ID" value="ENSLAFG00000031608.1"/>
</dbReference>
<dbReference type="HOGENOM" id="CLU_1424476_0_0_1"/>
<feature type="chain" id="PRO_5003456157" description="Lipocalin/cytosolic fatty-acid binding domain-containing protein" evidence="3">
    <location>
        <begin position="21"/>
        <end position="193"/>
    </location>
</feature>